<dbReference type="InterPro" id="IPR052349">
    <property type="entry name" value="Metallo-hydrolase_Enzymes"/>
</dbReference>
<dbReference type="SUPFAM" id="SSF51556">
    <property type="entry name" value="Metallo-dependent hydrolases"/>
    <property type="match status" value="1"/>
</dbReference>
<dbReference type="GO" id="GO:0046872">
    <property type="term" value="F:metal ion binding"/>
    <property type="evidence" value="ECO:0007669"/>
    <property type="project" value="UniProtKB-KW"/>
</dbReference>
<evidence type="ECO:0000313" key="3">
    <source>
        <dbReference type="EMBL" id="TKK88945.1"/>
    </source>
</evidence>
<sequence>MENMDLLIKQVRLQDGEALQDVAIKEGKIIEIAPVITGDAKEVIEADGRVLIPGFVESHLHLDKALIADRKPNKSGTLKEAIEVTAELKPTFTEEDIYDRAKRALEMLIVHGTTALRTHAEFDPAQGFTGFKTIMRLKEEYKELIDMQVVAFPQEGIFKAPGTEQMMYEAMDMGADVVGGIPYNDAPAKEHIDLVFEIAKKYDKDVDLHQDFADEADDMSIEYLCEKTIAEGYQGRVSVGHLTALHALPEAELAPIIAKMAEANISVMALPATDLHLGARGDQYNVRRAVTPIRKLRDGGVNVCIATNNIRNAFTPYGTGDIVQTAMLAIPVGHLGGADDLKTVLPMVTTSPARAMGLEGYGVAVGNKADLVLLDTKVVEHAIIDIPERLYVIKNGRVTVKTDKKVEIIR</sequence>
<evidence type="ECO:0000256" key="1">
    <source>
        <dbReference type="ARBA" id="ARBA00022723"/>
    </source>
</evidence>
<dbReference type="AlphaFoldDB" id="A0A1Q8J8D4"/>
<dbReference type="EMBL" id="SIYF01000110">
    <property type="protein sequence ID" value="TKK88945.1"/>
    <property type="molecule type" value="Genomic_DNA"/>
</dbReference>
<proteinExistence type="predicted"/>
<protein>
    <submittedName>
        <fullName evidence="3">N-acyl-D-amino-acid deacylase</fullName>
    </submittedName>
</protein>
<reference evidence="3 4" key="1">
    <citation type="submission" date="2019-02" db="EMBL/GenBank/DDBJ databases">
        <title>Bacteria dissemination in different level of health care in South Africa: the effectiveness of infections prevention and control.</title>
        <authorList>
            <person name="Shobo C."/>
            <person name="Amoako D.G."/>
            <person name="Allam M."/>
            <person name="Ismail A."/>
            <person name="Bester L.A."/>
            <person name="Essack S.Y."/>
        </authorList>
    </citation>
    <scope>NUCLEOTIDE SEQUENCE [LARGE SCALE GENOMIC DNA]</scope>
    <source>
        <strain evidence="3 4">2SIL2</strain>
    </source>
</reference>
<dbReference type="FunFam" id="3.20.20.140:FF:000019">
    <property type="entry name" value="Cytosine deaminase"/>
    <property type="match status" value="1"/>
</dbReference>
<dbReference type="Proteomes" id="UP000305511">
    <property type="component" value="Unassembled WGS sequence"/>
</dbReference>
<accession>A0A1Q8J8D4</accession>
<dbReference type="GO" id="GO:0016814">
    <property type="term" value="F:hydrolase activity, acting on carbon-nitrogen (but not peptide) bonds, in cyclic amidines"/>
    <property type="evidence" value="ECO:0007669"/>
    <property type="project" value="UniProtKB-ARBA"/>
</dbReference>
<organism evidence="3 4">
    <name type="scientific">Enterococcus faecalis</name>
    <name type="common">Streptococcus faecalis</name>
    <dbReference type="NCBI Taxonomy" id="1351"/>
    <lineage>
        <taxon>Bacteria</taxon>
        <taxon>Bacillati</taxon>
        <taxon>Bacillota</taxon>
        <taxon>Bacilli</taxon>
        <taxon>Lactobacillales</taxon>
        <taxon>Enterococcaceae</taxon>
        <taxon>Enterococcus</taxon>
    </lineage>
</organism>
<dbReference type="InterPro" id="IPR013108">
    <property type="entry name" value="Amidohydro_3"/>
</dbReference>
<dbReference type="SUPFAM" id="SSF51338">
    <property type="entry name" value="Composite domain of metallo-dependent hydrolases"/>
    <property type="match status" value="1"/>
</dbReference>
<gene>
    <name evidence="3" type="ORF">EY666_05110</name>
</gene>
<dbReference type="Gene3D" id="3.20.20.140">
    <property type="entry name" value="Metal-dependent hydrolases"/>
    <property type="match status" value="1"/>
</dbReference>
<dbReference type="GO" id="GO:0019239">
    <property type="term" value="F:deaminase activity"/>
    <property type="evidence" value="ECO:0007669"/>
    <property type="project" value="UniProtKB-ARBA"/>
</dbReference>
<keyword evidence="2" id="KW-0378">Hydrolase</keyword>
<dbReference type="Gene3D" id="2.30.40.10">
    <property type="entry name" value="Urease, subunit C, domain 1"/>
    <property type="match status" value="1"/>
</dbReference>
<dbReference type="PANTHER" id="PTHR32027">
    <property type="entry name" value="CYTOSINE DEAMINASE"/>
    <property type="match status" value="1"/>
</dbReference>
<dbReference type="Pfam" id="PF07969">
    <property type="entry name" value="Amidohydro_3"/>
    <property type="match status" value="1"/>
</dbReference>
<comment type="caution">
    <text evidence="3">The sequence shown here is derived from an EMBL/GenBank/DDBJ whole genome shotgun (WGS) entry which is preliminary data.</text>
</comment>
<dbReference type="PANTHER" id="PTHR32027:SF9">
    <property type="entry name" value="BLL3847 PROTEIN"/>
    <property type="match status" value="1"/>
</dbReference>
<evidence type="ECO:0000313" key="4">
    <source>
        <dbReference type="Proteomes" id="UP000305511"/>
    </source>
</evidence>
<dbReference type="CDD" id="cd01293">
    <property type="entry name" value="Bact_CD"/>
    <property type="match status" value="1"/>
</dbReference>
<name>A0A1Q8J8D4_ENTFL</name>
<dbReference type="InterPro" id="IPR032466">
    <property type="entry name" value="Metal_Hydrolase"/>
</dbReference>
<evidence type="ECO:0000256" key="2">
    <source>
        <dbReference type="ARBA" id="ARBA00022801"/>
    </source>
</evidence>
<dbReference type="InterPro" id="IPR011059">
    <property type="entry name" value="Metal-dep_hydrolase_composite"/>
</dbReference>
<keyword evidence="1" id="KW-0479">Metal-binding</keyword>